<dbReference type="OrthoDB" id="7876907at2"/>
<comment type="caution">
    <text evidence="1">The sequence shown here is derived from an EMBL/GenBank/DDBJ whole genome shotgun (WGS) entry which is preliminary data.</text>
</comment>
<evidence type="ECO:0000313" key="2">
    <source>
        <dbReference type="Proteomes" id="UP000294662"/>
    </source>
</evidence>
<keyword evidence="2" id="KW-1185">Reference proteome</keyword>
<dbReference type="InterPro" id="IPR021333">
    <property type="entry name" value="DUF2946"/>
</dbReference>
<dbReference type="RefSeq" id="WP_132826634.1">
    <property type="nucleotide sequence ID" value="NZ_SMFP01000001.1"/>
</dbReference>
<organism evidence="1 2">
    <name type="scientific">Antarcticimicrobium sediminis</name>
    <dbReference type="NCBI Taxonomy" id="2546227"/>
    <lineage>
        <taxon>Bacteria</taxon>
        <taxon>Pseudomonadati</taxon>
        <taxon>Pseudomonadota</taxon>
        <taxon>Alphaproteobacteria</taxon>
        <taxon>Rhodobacterales</taxon>
        <taxon>Paracoccaceae</taxon>
        <taxon>Antarcticimicrobium</taxon>
    </lineage>
</organism>
<name>A0A4R5EZY6_9RHOB</name>
<sequence>MHLAVLITRALLFLALLGSATVPTGLMRAQGPDGMRLVICTPDGTQEVWLTSAGEALPVEDHQPDRGDHHGSNCVQVSVAGAESPPRIGSLIRLPLWPMAPPAITAQRPTAQDFLTRHRTRAPPVPV</sequence>
<dbReference type="Pfam" id="PF11162">
    <property type="entry name" value="DUF2946"/>
    <property type="match status" value="1"/>
</dbReference>
<proteinExistence type="predicted"/>
<accession>A0A4R5EZY6</accession>
<reference evidence="1 2" key="1">
    <citation type="submission" date="2019-03" db="EMBL/GenBank/DDBJ databases">
        <authorList>
            <person name="Zhang S."/>
        </authorList>
    </citation>
    <scope>NUCLEOTIDE SEQUENCE [LARGE SCALE GENOMIC DNA]</scope>
    <source>
        <strain evidence="1 2">S4J41</strain>
    </source>
</reference>
<evidence type="ECO:0000313" key="1">
    <source>
        <dbReference type="EMBL" id="TDE40643.1"/>
    </source>
</evidence>
<dbReference type="Proteomes" id="UP000294662">
    <property type="component" value="Unassembled WGS sequence"/>
</dbReference>
<dbReference type="EMBL" id="SMFP01000001">
    <property type="protein sequence ID" value="TDE40643.1"/>
    <property type="molecule type" value="Genomic_DNA"/>
</dbReference>
<evidence type="ECO:0008006" key="3">
    <source>
        <dbReference type="Google" id="ProtNLM"/>
    </source>
</evidence>
<dbReference type="AlphaFoldDB" id="A0A4R5EZY6"/>
<protein>
    <recommendedName>
        <fullName evidence="3">DUF2946 domain-containing protein</fullName>
    </recommendedName>
</protein>
<gene>
    <name evidence="1" type="ORF">E1B25_00020</name>
</gene>